<evidence type="ECO:0000313" key="4">
    <source>
        <dbReference type="Proteomes" id="UP001320245"/>
    </source>
</evidence>
<dbReference type="PANTHER" id="PTHR42339">
    <property type="entry name" value="HISTONE H1"/>
    <property type="match status" value="1"/>
</dbReference>
<dbReference type="InterPro" id="IPR056143">
    <property type="entry name" value="DUF7726"/>
</dbReference>
<evidence type="ECO:0000259" key="2">
    <source>
        <dbReference type="Pfam" id="PF24852"/>
    </source>
</evidence>
<dbReference type="Proteomes" id="UP001320245">
    <property type="component" value="Unassembled WGS sequence"/>
</dbReference>
<protein>
    <recommendedName>
        <fullName evidence="2">DUF7726 domain-containing protein</fullName>
    </recommendedName>
</protein>
<gene>
    <name evidence="3" type="ORF">SLS53_000767</name>
</gene>
<sequence>MSRPLTCIDPNTVALQRALPAPLPTVHHHHLLKNPGSNDSAENLVPCNAPTATEKVTPADNNANKKKRKSDSTETSNAPADKAGDNAPAKKPKTSRSEKSDEAPVKAPSKKVLAEALLDVSSVYLPGEDAGRVPVYETCDSIRRKIRDILKKDGLTQAGFCRALAQATPTLEKPPQTSQLARFLGYKGPLSGNTSSVFYASYVLFEKLRIRDRKPKSKFRQEMEEIHGDKGVNIEHNMNTQGFTVHVTEEVGVDKYGHVQFMKKF</sequence>
<feature type="domain" description="DUF7726" evidence="2">
    <location>
        <begin position="133"/>
        <end position="211"/>
    </location>
</feature>
<evidence type="ECO:0000256" key="1">
    <source>
        <dbReference type="SAM" id="MobiDB-lite"/>
    </source>
</evidence>
<evidence type="ECO:0000313" key="3">
    <source>
        <dbReference type="EMBL" id="KAK7748744.1"/>
    </source>
</evidence>
<feature type="compositionally biased region" description="Basic and acidic residues" evidence="1">
    <location>
        <begin position="95"/>
        <end position="104"/>
    </location>
</feature>
<comment type="caution">
    <text evidence="3">The sequence shown here is derived from an EMBL/GenBank/DDBJ whole genome shotgun (WGS) entry which is preliminary data.</text>
</comment>
<dbReference type="EMBL" id="JAJSPL020000002">
    <property type="protein sequence ID" value="KAK7748744.1"/>
    <property type="molecule type" value="Genomic_DNA"/>
</dbReference>
<reference evidence="3 4" key="1">
    <citation type="journal article" date="2023" name="PLoS ONE">
        <title>Cytospora paraplurivora sp. nov. isolated from orchards with fruit tree decline syndrome in Ontario, Canada.</title>
        <authorList>
            <person name="Ilyukhin E."/>
            <person name="Nguyen H.D.T."/>
            <person name="Castle A.J."/>
            <person name="Ellouze W."/>
        </authorList>
    </citation>
    <scope>NUCLEOTIDE SEQUENCE [LARGE SCALE GENOMIC DNA]</scope>
    <source>
        <strain evidence="3 4">FDS-564</strain>
    </source>
</reference>
<organism evidence="3 4">
    <name type="scientific">Cytospora paraplurivora</name>
    <dbReference type="NCBI Taxonomy" id="2898453"/>
    <lineage>
        <taxon>Eukaryota</taxon>
        <taxon>Fungi</taxon>
        <taxon>Dikarya</taxon>
        <taxon>Ascomycota</taxon>
        <taxon>Pezizomycotina</taxon>
        <taxon>Sordariomycetes</taxon>
        <taxon>Sordariomycetidae</taxon>
        <taxon>Diaporthales</taxon>
        <taxon>Cytosporaceae</taxon>
        <taxon>Cytospora</taxon>
    </lineage>
</organism>
<dbReference type="Pfam" id="PF24852">
    <property type="entry name" value="DUF7726"/>
    <property type="match status" value="1"/>
</dbReference>
<accession>A0AAN9YNE2</accession>
<dbReference type="PANTHER" id="PTHR42339:SF1">
    <property type="entry name" value="HISTONE H1"/>
    <property type="match status" value="1"/>
</dbReference>
<proteinExistence type="predicted"/>
<keyword evidence="4" id="KW-1185">Reference proteome</keyword>
<dbReference type="AlphaFoldDB" id="A0AAN9YNE2"/>
<name>A0AAN9YNE2_9PEZI</name>
<feature type="region of interest" description="Disordered" evidence="1">
    <location>
        <begin position="29"/>
        <end position="109"/>
    </location>
</feature>